<evidence type="ECO:0000256" key="1">
    <source>
        <dbReference type="ARBA" id="ARBA00004906"/>
    </source>
</evidence>
<dbReference type="SMART" id="SM00225">
    <property type="entry name" value="BTB"/>
    <property type="match status" value="1"/>
</dbReference>
<dbReference type="GO" id="GO:0016567">
    <property type="term" value="P:protein ubiquitination"/>
    <property type="evidence" value="ECO:0007669"/>
    <property type="project" value="InterPro"/>
</dbReference>
<dbReference type="PANTHER" id="PTHR26379:SF428">
    <property type="entry name" value="GENOME ASSEMBLY, CHROMOSOME: II"/>
    <property type="match status" value="1"/>
</dbReference>
<dbReference type="InterPro" id="IPR056423">
    <property type="entry name" value="BACK_BPM_SPOP"/>
</dbReference>
<organism evidence="3">
    <name type="scientific">Aegilops tauschii</name>
    <name type="common">Tausch's goatgrass</name>
    <name type="synonym">Aegilops squarrosa</name>
    <dbReference type="NCBI Taxonomy" id="37682"/>
    <lineage>
        <taxon>Eukaryota</taxon>
        <taxon>Viridiplantae</taxon>
        <taxon>Streptophyta</taxon>
        <taxon>Embryophyta</taxon>
        <taxon>Tracheophyta</taxon>
        <taxon>Spermatophyta</taxon>
        <taxon>Magnoliopsida</taxon>
        <taxon>Liliopsida</taxon>
        <taxon>Poales</taxon>
        <taxon>Poaceae</taxon>
        <taxon>BOP clade</taxon>
        <taxon>Pooideae</taxon>
        <taxon>Triticodae</taxon>
        <taxon>Triticeae</taxon>
        <taxon>Triticinae</taxon>
        <taxon>Aegilops</taxon>
    </lineage>
</organism>
<name>R7W8N6_AEGTA</name>
<proteinExistence type="inferred from homology"/>
<dbReference type="SUPFAM" id="SSF54695">
    <property type="entry name" value="POZ domain"/>
    <property type="match status" value="1"/>
</dbReference>
<protein>
    <submittedName>
        <fullName evidence="3">Speckle-type POZ protein-like protein</fullName>
    </submittedName>
</protein>
<dbReference type="InterPro" id="IPR045005">
    <property type="entry name" value="BPM1-6"/>
</dbReference>
<dbReference type="Pfam" id="PF00651">
    <property type="entry name" value="BTB"/>
    <property type="match status" value="1"/>
</dbReference>
<dbReference type="Gene3D" id="3.30.710.10">
    <property type="entry name" value="Potassium Channel Kv1.1, Chain A"/>
    <property type="match status" value="1"/>
</dbReference>
<dbReference type="InterPro" id="IPR008974">
    <property type="entry name" value="TRAF-like"/>
</dbReference>
<dbReference type="Pfam" id="PF24570">
    <property type="entry name" value="BACK_BPM_SPOP"/>
    <property type="match status" value="1"/>
</dbReference>
<dbReference type="InterPro" id="IPR000210">
    <property type="entry name" value="BTB/POZ_dom"/>
</dbReference>
<dbReference type="EnsemblPlants" id="EMT14029">
    <property type="protein sequence ID" value="EMT14029"/>
    <property type="gene ID" value="F775_12948"/>
</dbReference>
<dbReference type="Pfam" id="PF22486">
    <property type="entry name" value="MATH_2"/>
    <property type="match status" value="1"/>
</dbReference>
<dbReference type="InterPro" id="IPR011333">
    <property type="entry name" value="SKP1/BTB/POZ_sf"/>
</dbReference>
<dbReference type="CDD" id="cd18280">
    <property type="entry name" value="BTB_POZ_BPM_plant"/>
    <property type="match status" value="1"/>
</dbReference>
<dbReference type="Gene3D" id="6.10.250.3030">
    <property type="match status" value="1"/>
</dbReference>
<dbReference type="PROSITE" id="PS50144">
    <property type="entry name" value="MATH"/>
    <property type="match status" value="1"/>
</dbReference>
<evidence type="ECO:0000256" key="2">
    <source>
        <dbReference type="ARBA" id="ARBA00010846"/>
    </source>
</evidence>
<dbReference type="SUPFAM" id="SSF49599">
    <property type="entry name" value="TRAF domain-like"/>
    <property type="match status" value="1"/>
</dbReference>
<dbReference type="PROSITE" id="PS50097">
    <property type="entry name" value="BTB"/>
    <property type="match status" value="1"/>
</dbReference>
<sequence>MGVTACGRGAGMTVQGSHVFEISGYSLHEKLLGVSKTVESAVFDVGGHDWQITFYPGGVTHALRDYAALCISLRRKKNNSGKVRASIEFSLVDVTGSSPPHTTTMELDCGSDSIGAFTAEKAFKKRSELEAPPYLRDDRIIIRCVITLYKESSFVQSPLEVPPSDITEHLRKLWQGKDGADVVFEVEGEDFPAHKTILAMRSPVFKAELYGAMREKDMNRITIADMQPSVFEALLYFIYTDSLPTNMDALGREDYQETIRHLLVAADRYAMERLKMMCESIICDNIDVKTVITTLALADQHRCGRLSDACIQFIASLDTTEMNDVIASQGYAELKEM</sequence>
<dbReference type="AlphaFoldDB" id="R7W8N6"/>
<comment type="similarity">
    <text evidence="2">Belongs to the Tdpoz family.</text>
</comment>
<dbReference type="CDD" id="cd00121">
    <property type="entry name" value="MATH"/>
    <property type="match status" value="1"/>
</dbReference>
<comment type="pathway">
    <text evidence="1">Protein modification; protein ubiquitination.</text>
</comment>
<dbReference type="PANTHER" id="PTHR26379">
    <property type="entry name" value="BTB/POZ AND MATH DOMAIN-CONTAINING PROTEIN 1"/>
    <property type="match status" value="1"/>
</dbReference>
<dbReference type="InterPro" id="IPR002083">
    <property type="entry name" value="MATH/TRAF_dom"/>
</dbReference>
<evidence type="ECO:0000313" key="3">
    <source>
        <dbReference type="EnsemblPlants" id="EMT14029"/>
    </source>
</evidence>
<accession>R7W8N6</accession>
<reference evidence="3" key="1">
    <citation type="submission" date="2015-06" db="UniProtKB">
        <authorList>
            <consortium name="EnsemblPlants"/>
        </authorList>
    </citation>
    <scope>IDENTIFICATION</scope>
</reference>
<dbReference type="Gene3D" id="2.60.210.10">
    <property type="entry name" value="Apoptosis, Tumor Necrosis Factor Receptor Associated Protein 2, Chain A"/>
    <property type="match status" value="1"/>
</dbReference>